<keyword evidence="2" id="KW-1185">Reference proteome</keyword>
<evidence type="ECO:0000313" key="2">
    <source>
        <dbReference type="Proteomes" id="UP001055811"/>
    </source>
</evidence>
<organism evidence="1 2">
    <name type="scientific">Cichorium intybus</name>
    <name type="common">Chicory</name>
    <dbReference type="NCBI Taxonomy" id="13427"/>
    <lineage>
        <taxon>Eukaryota</taxon>
        <taxon>Viridiplantae</taxon>
        <taxon>Streptophyta</taxon>
        <taxon>Embryophyta</taxon>
        <taxon>Tracheophyta</taxon>
        <taxon>Spermatophyta</taxon>
        <taxon>Magnoliopsida</taxon>
        <taxon>eudicotyledons</taxon>
        <taxon>Gunneridae</taxon>
        <taxon>Pentapetalae</taxon>
        <taxon>asterids</taxon>
        <taxon>campanulids</taxon>
        <taxon>Asterales</taxon>
        <taxon>Asteraceae</taxon>
        <taxon>Cichorioideae</taxon>
        <taxon>Cichorieae</taxon>
        <taxon>Cichoriinae</taxon>
        <taxon>Cichorium</taxon>
    </lineage>
</organism>
<sequence length="103" mass="11282">MKKQDTSPCAYGEIETSTFGLDLKGEFDVVGIGESQCIILIEILKATSQFGNYSLTSITVAFANEAVDLMKLLIQKSEYQLKSLFNLLADIEVAIDILNCLAI</sequence>
<reference evidence="2" key="1">
    <citation type="journal article" date="2022" name="Mol. Ecol. Resour.">
        <title>The genomes of chicory, endive, great burdock and yacon provide insights into Asteraceae palaeo-polyploidization history and plant inulin production.</title>
        <authorList>
            <person name="Fan W."/>
            <person name="Wang S."/>
            <person name="Wang H."/>
            <person name="Wang A."/>
            <person name="Jiang F."/>
            <person name="Liu H."/>
            <person name="Zhao H."/>
            <person name="Xu D."/>
            <person name="Zhang Y."/>
        </authorList>
    </citation>
    <scope>NUCLEOTIDE SEQUENCE [LARGE SCALE GENOMIC DNA]</scope>
    <source>
        <strain evidence="2">cv. Punajuju</strain>
    </source>
</reference>
<gene>
    <name evidence="1" type="ORF">L2E82_49236</name>
</gene>
<comment type="caution">
    <text evidence="1">The sequence shown here is derived from an EMBL/GenBank/DDBJ whole genome shotgun (WGS) entry which is preliminary data.</text>
</comment>
<protein>
    <submittedName>
        <fullName evidence="1">Uncharacterized protein</fullName>
    </submittedName>
</protein>
<dbReference type="Proteomes" id="UP001055811">
    <property type="component" value="Linkage Group LG09"/>
</dbReference>
<name>A0ACB8YZQ9_CICIN</name>
<accession>A0ACB8YZQ9</accession>
<evidence type="ECO:0000313" key="1">
    <source>
        <dbReference type="EMBL" id="KAI3691022.1"/>
    </source>
</evidence>
<reference evidence="1 2" key="2">
    <citation type="journal article" date="2022" name="Mol. Ecol. Resour.">
        <title>The genomes of chicory, endive, great burdock and yacon provide insights into Asteraceae paleo-polyploidization history and plant inulin production.</title>
        <authorList>
            <person name="Fan W."/>
            <person name="Wang S."/>
            <person name="Wang H."/>
            <person name="Wang A."/>
            <person name="Jiang F."/>
            <person name="Liu H."/>
            <person name="Zhao H."/>
            <person name="Xu D."/>
            <person name="Zhang Y."/>
        </authorList>
    </citation>
    <scope>NUCLEOTIDE SEQUENCE [LARGE SCALE GENOMIC DNA]</scope>
    <source>
        <strain evidence="2">cv. Punajuju</strain>
        <tissue evidence="1">Leaves</tissue>
    </source>
</reference>
<proteinExistence type="predicted"/>
<dbReference type="EMBL" id="CM042017">
    <property type="protein sequence ID" value="KAI3691022.1"/>
    <property type="molecule type" value="Genomic_DNA"/>
</dbReference>